<dbReference type="Pfam" id="PF02518">
    <property type="entry name" value="HATPase_c"/>
    <property type="match status" value="1"/>
</dbReference>
<accession>A0ABT5WZD4</accession>
<evidence type="ECO:0000256" key="1">
    <source>
        <dbReference type="ARBA" id="ARBA00022679"/>
    </source>
</evidence>
<feature type="domain" description="Histidine kinase" evidence="5">
    <location>
        <begin position="286"/>
        <end position="479"/>
    </location>
</feature>
<evidence type="ECO:0000256" key="3">
    <source>
        <dbReference type="ARBA" id="ARBA00023012"/>
    </source>
</evidence>
<feature type="coiled-coil region" evidence="4">
    <location>
        <begin position="292"/>
        <end position="324"/>
    </location>
</feature>
<comment type="caution">
    <text evidence="6">The sequence shown here is derived from an EMBL/GenBank/DDBJ whole genome shotgun (WGS) entry which is preliminary data.</text>
</comment>
<keyword evidence="2 6" id="KW-0418">Kinase</keyword>
<dbReference type="EMBL" id="JAPDSH010000001">
    <property type="protein sequence ID" value="MDF0479130.1"/>
    <property type="molecule type" value="Genomic_DNA"/>
</dbReference>
<dbReference type="Gene3D" id="3.30.450.280">
    <property type="entry name" value="GAF domain"/>
    <property type="match status" value="1"/>
</dbReference>
<keyword evidence="3" id="KW-0902">Two-component regulatory system</keyword>
<dbReference type="InterPro" id="IPR005467">
    <property type="entry name" value="His_kinase_dom"/>
</dbReference>
<evidence type="ECO:0000313" key="6">
    <source>
        <dbReference type="EMBL" id="MDF0479130.1"/>
    </source>
</evidence>
<dbReference type="Proteomes" id="UP001147148">
    <property type="component" value="Unassembled WGS sequence"/>
</dbReference>
<keyword evidence="7" id="KW-1185">Reference proteome</keyword>
<sequence length="479" mass="55243">MHEVLIRKLCKENSDLTPSDIDEIVKASNILENSILYQGEDVFIDILSTLTDEAIVIYHRKPTLKQSLYRDEIIGKVAKRLNEPGVYRTFETSLKTEGLLGKTQENILIRQKVFPIRNNQKNIGVIIVESPFAEAVEERDYHAKKSVFDDQTNGSYNHPKANLFYRSFLDKLDEAILVFDKDGYLVMNNSVADSYYYHFGYMERIKGFHYDNLSLDMSTFEQLLYLLDAGRWHEVSEKEVRFGESHFEMKRFFESDKDLFVMVLHDKTEIYNKEVEIITKSVAIKEIHHRVKNNLQSIVSLLRIQRRRIENEEASKILNESENRVLAISSVHEMLSKQIDDDIYLSSVLSMIIGNVQRIFLGTLNVQVDVDLDDTICLDSDRTVTVALIVNELLQNSFEHAFNRSLTDNKISIFLSREGHDFVKVTVKDNGSGYDSDAIFEQSLGLQIVSSYIKDKLRGKLQVNSSDDGTTTCFYFKTT</sequence>
<proteinExistence type="predicted"/>
<organism evidence="6 7">
    <name type="scientific">Vagococcus proximus</name>
    <dbReference type="NCBI Taxonomy" id="2991417"/>
    <lineage>
        <taxon>Bacteria</taxon>
        <taxon>Bacillati</taxon>
        <taxon>Bacillota</taxon>
        <taxon>Bacilli</taxon>
        <taxon>Lactobacillales</taxon>
        <taxon>Enterococcaceae</taxon>
        <taxon>Vagococcus</taxon>
    </lineage>
</organism>
<dbReference type="PANTHER" id="PTHR43065:SF23">
    <property type="entry name" value="SENSOR HISTIDINE KINASE PDTAS"/>
    <property type="match status" value="1"/>
</dbReference>
<dbReference type="SUPFAM" id="SSF55874">
    <property type="entry name" value="ATPase domain of HSP90 chaperone/DNA topoisomerase II/histidine kinase"/>
    <property type="match status" value="1"/>
</dbReference>
<dbReference type="InterPro" id="IPR036890">
    <property type="entry name" value="HATPase_C_sf"/>
</dbReference>
<dbReference type="InterPro" id="IPR038424">
    <property type="entry name" value="H_kinase_PdtaS_GAF_sf"/>
</dbReference>
<gene>
    <name evidence="6" type="ORF">OL233_02420</name>
</gene>
<dbReference type="Gene3D" id="3.30.450.20">
    <property type="entry name" value="PAS domain"/>
    <property type="match status" value="1"/>
</dbReference>
<protein>
    <submittedName>
        <fullName evidence="6">Sensor histidine kinase</fullName>
    </submittedName>
</protein>
<keyword evidence="1" id="KW-0808">Transferase</keyword>
<dbReference type="GO" id="GO:0016301">
    <property type="term" value="F:kinase activity"/>
    <property type="evidence" value="ECO:0007669"/>
    <property type="project" value="UniProtKB-KW"/>
</dbReference>
<evidence type="ECO:0000313" key="7">
    <source>
        <dbReference type="Proteomes" id="UP001147148"/>
    </source>
</evidence>
<dbReference type="PANTHER" id="PTHR43065">
    <property type="entry name" value="SENSOR HISTIDINE KINASE"/>
    <property type="match status" value="1"/>
</dbReference>
<name>A0ABT5WZD4_9ENTE</name>
<dbReference type="InterPro" id="IPR011495">
    <property type="entry name" value="Sig_transdc_His_kin_sub2_dim/P"/>
</dbReference>
<evidence type="ECO:0000256" key="4">
    <source>
        <dbReference type="SAM" id="Coils"/>
    </source>
</evidence>
<dbReference type="Pfam" id="PF07568">
    <property type="entry name" value="HisKA_2"/>
    <property type="match status" value="1"/>
</dbReference>
<dbReference type="InterPro" id="IPR022066">
    <property type="entry name" value="PdtaS_GAF"/>
</dbReference>
<reference evidence="6" key="1">
    <citation type="submission" date="2022-10" db="EMBL/GenBank/DDBJ databases">
        <title>Vagococcus sp. isolated from poultry meat.</title>
        <authorList>
            <person name="Johansson P."/>
            <person name="Bjorkroth J."/>
        </authorList>
    </citation>
    <scope>NUCLEOTIDE SEQUENCE</scope>
    <source>
        <strain evidence="6">PNs007</strain>
    </source>
</reference>
<keyword evidence="4" id="KW-0175">Coiled coil</keyword>
<dbReference type="InterPro" id="IPR003594">
    <property type="entry name" value="HATPase_dom"/>
</dbReference>
<dbReference type="Gene3D" id="3.30.565.10">
    <property type="entry name" value="Histidine kinase-like ATPase, C-terminal domain"/>
    <property type="match status" value="1"/>
</dbReference>
<dbReference type="Pfam" id="PF12282">
    <property type="entry name" value="GAF_PdtaS"/>
    <property type="match status" value="1"/>
</dbReference>
<evidence type="ECO:0000256" key="2">
    <source>
        <dbReference type="ARBA" id="ARBA00022777"/>
    </source>
</evidence>
<evidence type="ECO:0000259" key="5">
    <source>
        <dbReference type="PROSITE" id="PS50109"/>
    </source>
</evidence>
<dbReference type="PROSITE" id="PS50109">
    <property type="entry name" value="HIS_KIN"/>
    <property type="match status" value="1"/>
</dbReference>
<dbReference type="RefSeq" id="WP_275470773.1">
    <property type="nucleotide sequence ID" value="NZ_JAPDSH010000001.1"/>
</dbReference>